<feature type="transmembrane region" description="Helical" evidence="6">
    <location>
        <begin position="21"/>
        <end position="44"/>
    </location>
</feature>
<sequence length="431" mass="47170">MLPFYKRSDFMGNKTITLYQAIALYIAAILGSGVLFLSASTANIAGPASIISWIFIIILSFPLAYTFACLSRSYPDAGGAATFVRMAYGNHMGNLIGWFYFFCAAVGQIIVSLTGAFYVGIAFNLSNGMITCLALFILLMGSISNYFGVQTSGKLSLILSSLLIVLLLVTIYSSFDKFEYSNFKPFAPNGIISIGTAMTMCLWSFFGWEAICNLADKFVKPEKDIIKGTIISAGIIGILFILLSLITIGTKTYGNLESNLSPLALLMQDSIGIGAKYLTAILAFIICLGTVNAFIASITQLGFALSRDKAFPTYFSEINQRTQTPTRVVVFIFVFASIGVITISTLKISYVDLLFIPNSLGLMVYIFSSAAGIKLFKKGTLQKKAALISLILCLSLIPFFGIYFFVPLIVVILYFMYINYMRKLASINQNY</sequence>
<evidence type="ECO:0000256" key="3">
    <source>
        <dbReference type="ARBA" id="ARBA00022692"/>
    </source>
</evidence>
<feature type="transmembrane region" description="Helical" evidence="6">
    <location>
        <begin position="277"/>
        <end position="305"/>
    </location>
</feature>
<dbReference type="InterPro" id="IPR050367">
    <property type="entry name" value="APC_superfamily"/>
</dbReference>
<feature type="transmembrane region" description="Helical" evidence="6">
    <location>
        <begin position="155"/>
        <end position="175"/>
    </location>
</feature>
<dbReference type="InterPro" id="IPR002293">
    <property type="entry name" value="AA/rel_permease1"/>
</dbReference>
<comment type="subcellular location">
    <subcellularLocation>
        <location evidence="1">Cell membrane</location>
        <topology evidence="1">Multi-pass membrane protein</topology>
    </subcellularLocation>
</comment>
<feature type="transmembrane region" description="Helical" evidence="6">
    <location>
        <begin position="326"/>
        <end position="348"/>
    </location>
</feature>
<dbReference type="GO" id="GO:0022857">
    <property type="term" value="F:transmembrane transporter activity"/>
    <property type="evidence" value="ECO:0007669"/>
    <property type="project" value="InterPro"/>
</dbReference>
<reference evidence="7 8" key="1">
    <citation type="submission" date="2017-09" db="EMBL/GenBank/DDBJ databases">
        <title>Large-scale bioinformatics analysis of Bacillus genomes uncovers conserved roles of natural products in bacterial physiology.</title>
        <authorList>
            <consortium name="Agbiome Team Llc"/>
            <person name="Bleich R.M."/>
            <person name="Grubbs K.J."/>
            <person name="Santa Maria K.C."/>
            <person name="Allen S.E."/>
            <person name="Farag S."/>
            <person name="Shank E.A."/>
            <person name="Bowers A."/>
        </authorList>
    </citation>
    <scope>NUCLEOTIDE SEQUENCE [LARGE SCALE GENOMIC DNA]</scope>
    <source>
        <strain evidence="7 8">AFS060060</strain>
    </source>
</reference>
<feature type="transmembrane region" description="Helical" evidence="6">
    <location>
        <begin position="229"/>
        <end position="248"/>
    </location>
</feature>
<dbReference type="PANTHER" id="PTHR42770">
    <property type="entry name" value="AMINO ACID TRANSPORTER-RELATED"/>
    <property type="match status" value="1"/>
</dbReference>
<feature type="transmembrane region" description="Helical" evidence="6">
    <location>
        <begin position="385"/>
        <end position="418"/>
    </location>
</feature>
<protein>
    <submittedName>
        <fullName evidence="7">Amino acid permease</fullName>
    </submittedName>
</protein>
<organism evidence="7 8">
    <name type="scientific">Bacillus thuringiensis</name>
    <dbReference type="NCBI Taxonomy" id="1428"/>
    <lineage>
        <taxon>Bacteria</taxon>
        <taxon>Bacillati</taxon>
        <taxon>Bacillota</taxon>
        <taxon>Bacilli</taxon>
        <taxon>Bacillales</taxon>
        <taxon>Bacillaceae</taxon>
        <taxon>Bacillus</taxon>
        <taxon>Bacillus cereus group</taxon>
    </lineage>
</organism>
<dbReference type="Gene3D" id="1.20.1740.10">
    <property type="entry name" value="Amino acid/polyamine transporter I"/>
    <property type="match status" value="1"/>
</dbReference>
<accession>A0A9X7GAW4</accession>
<feature type="transmembrane region" description="Helical" evidence="6">
    <location>
        <begin position="127"/>
        <end position="148"/>
    </location>
</feature>
<dbReference type="Pfam" id="PF13520">
    <property type="entry name" value="AA_permease_2"/>
    <property type="match status" value="1"/>
</dbReference>
<feature type="transmembrane region" description="Helical" evidence="6">
    <location>
        <begin position="95"/>
        <end position="121"/>
    </location>
</feature>
<evidence type="ECO:0000256" key="1">
    <source>
        <dbReference type="ARBA" id="ARBA00004651"/>
    </source>
</evidence>
<evidence type="ECO:0000313" key="8">
    <source>
        <dbReference type="Proteomes" id="UP000223366"/>
    </source>
</evidence>
<feature type="transmembrane region" description="Helical" evidence="6">
    <location>
        <begin position="354"/>
        <end position="373"/>
    </location>
</feature>
<evidence type="ECO:0000313" key="7">
    <source>
        <dbReference type="EMBL" id="PFV25842.1"/>
    </source>
</evidence>
<dbReference type="AlphaFoldDB" id="A0A9X7GAW4"/>
<feature type="transmembrane region" description="Helical" evidence="6">
    <location>
        <begin position="50"/>
        <end position="74"/>
    </location>
</feature>
<dbReference type="EMBL" id="NVDU01000092">
    <property type="protein sequence ID" value="PFV25842.1"/>
    <property type="molecule type" value="Genomic_DNA"/>
</dbReference>
<dbReference type="PIRSF" id="PIRSF006060">
    <property type="entry name" value="AA_transporter"/>
    <property type="match status" value="1"/>
</dbReference>
<evidence type="ECO:0000256" key="5">
    <source>
        <dbReference type="ARBA" id="ARBA00023136"/>
    </source>
</evidence>
<keyword evidence="4 6" id="KW-1133">Transmembrane helix</keyword>
<comment type="caution">
    <text evidence="7">The sequence shown here is derived from an EMBL/GenBank/DDBJ whole genome shotgun (WGS) entry which is preliminary data.</text>
</comment>
<dbReference type="GO" id="GO:0005886">
    <property type="term" value="C:plasma membrane"/>
    <property type="evidence" value="ECO:0007669"/>
    <property type="project" value="UniProtKB-SubCell"/>
</dbReference>
<keyword evidence="3 6" id="KW-0812">Transmembrane</keyword>
<dbReference type="PANTHER" id="PTHR42770:SF13">
    <property type="entry name" value="L-METHIONINE_BRANCHED-CHAIN AMINO ACID EXPORTER YJEH"/>
    <property type="match status" value="1"/>
</dbReference>
<keyword evidence="2" id="KW-1003">Cell membrane</keyword>
<evidence type="ECO:0000256" key="2">
    <source>
        <dbReference type="ARBA" id="ARBA00022475"/>
    </source>
</evidence>
<gene>
    <name evidence="7" type="ORF">COK99_29170</name>
</gene>
<evidence type="ECO:0000256" key="6">
    <source>
        <dbReference type="SAM" id="Phobius"/>
    </source>
</evidence>
<keyword evidence="5 6" id="KW-0472">Membrane</keyword>
<proteinExistence type="predicted"/>
<name>A0A9X7GAW4_BACTU</name>
<evidence type="ECO:0000256" key="4">
    <source>
        <dbReference type="ARBA" id="ARBA00022989"/>
    </source>
</evidence>
<dbReference type="Proteomes" id="UP000223366">
    <property type="component" value="Unassembled WGS sequence"/>
</dbReference>
<feature type="transmembrane region" description="Helical" evidence="6">
    <location>
        <begin position="187"/>
        <end position="208"/>
    </location>
</feature>